<keyword evidence="2" id="KW-1185">Reference proteome</keyword>
<name>A0A067Q1V0_9AGAM</name>
<reference evidence="2" key="1">
    <citation type="journal article" date="2014" name="Proc. Natl. Acad. Sci. U.S.A.">
        <title>Extensive sampling of basidiomycete genomes demonstrates inadequacy of the white-rot/brown-rot paradigm for wood decay fungi.</title>
        <authorList>
            <person name="Riley R."/>
            <person name="Salamov A.A."/>
            <person name="Brown D.W."/>
            <person name="Nagy L.G."/>
            <person name="Floudas D."/>
            <person name="Held B.W."/>
            <person name="Levasseur A."/>
            <person name="Lombard V."/>
            <person name="Morin E."/>
            <person name="Otillar R."/>
            <person name="Lindquist E.A."/>
            <person name="Sun H."/>
            <person name="LaButti K.M."/>
            <person name="Schmutz J."/>
            <person name="Jabbour D."/>
            <person name="Luo H."/>
            <person name="Baker S.E."/>
            <person name="Pisabarro A.G."/>
            <person name="Walton J.D."/>
            <person name="Blanchette R.A."/>
            <person name="Henrissat B."/>
            <person name="Martin F."/>
            <person name="Cullen D."/>
            <person name="Hibbett D.S."/>
            <person name="Grigoriev I.V."/>
        </authorList>
    </citation>
    <scope>NUCLEOTIDE SEQUENCE [LARGE SCALE GENOMIC DNA]</scope>
    <source>
        <strain evidence="2">MUCL 33604</strain>
    </source>
</reference>
<evidence type="ECO:0000313" key="2">
    <source>
        <dbReference type="Proteomes" id="UP000027265"/>
    </source>
</evidence>
<protein>
    <submittedName>
        <fullName evidence="1">Uncharacterized protein</fullName>
    </submittedName>
</protein>
<evidence type="ECO:0000313" key="1">
    <source>
        <dbReference type="EMBL" id="KDQ56586.1"/>
    </source>
</evidence>
<dbReference type="Proteomes" id="UP000027265">
    <property type="component" value="Unassembled WGS sequence"/>
</dbReference>
<dbReference type="AlphaFoldDB" id="A0A067Q1V0"/>
<accession>A0A067Q1V0</accession>
<sequence>MLRLTFLKLARPPKLHGPSRGCTPVYTDRYSNLSTGLLLPSPVASWLYFEALADLRLVSIFSNPSNGPVKGKSSQLIAYSFVPSFSASPACDSRMADQVLLDSRVGWSDLCFSENWAAIFRGTVGCVFIPRRCHVLSMSTGVLAVAIHESHRRLQCRRRCVNH</sequence>
<dbReference type="EMBL" id="KL197721">
    <property type="protein sequence ID" value="KDQ56586.1"/>
    <property type="molecule type" value="Genomic_DNA"/>
</dbReference>
<gene>
    <name evidence="1" type="ORF">JAAARDRAFT_295700</name>
</gene>
<dbReference type="HOGENOM" id="CLU_1627306_0_0_1"/>
<proteinExistence type="predicted"/>
<organism evidence="1 2">
    <name type="scientific">Jaapia argillacea MUCL 33604</name>
    <dbReference type="NCBI Taxonomy" id="933084"/>
    <lineage>
        <taxon>Eukaryota</taxon>
        <taxon>Fungi</taxon>
        <taxon>Dikarya</taxon>
        <taxon>Basidiomycota</taxon>
        <taxon>Agaricomycotina</taxon>
        <taxon>Agaricomycetes</taxon>
        <taxon>Agaricomycetidae</taxon>
        <taxon>Jaapiales</taxon>
        <taxon>Jaapiaceae</taxon>
        <taxon>Jaapia</taxon>
    </lineage>
</organism>
<dbReference type="InParanoid" id="A0A067Q1V0"/>